<name>A0A3M2KVU5_9NOCA</name>
<feature type="transmembrane region" description="Helical" evidence="1">
    <location>
        <begin position="35"/>
        <end position="55"/>
    </location>
</feature>
<gene>
    <name evidence="2" type="ORF">EBN03_25335</name>
</gene>
<keyword evidence="1" id="KW-1133">Transmembrane helix</keyword>
<evidence type="ECO:0000256" key="1">
    <source>
        <dbReference type="SAM" id="Phobius"/>
    </source>
</evidence>
<dbReference type="Proteomes" id="UP000279275">
    <property type="component" value="Unassembled WGS sequence"/>
</dbReference>
<comment type="caution">
    <text evidence="2">The sequence shown here is derived from an EMBL/GenBank/DDBJ whole genome shotgun (WGS) entry which is preliminary data.</text>
</comment>
<sequence>MNRSADRIRGGLSGVTCGVLAVTAHGWAGELPGSAALTVLLAVGCAVGAGTATVVGRSRFGLFTASAAGQFAAHMLLSASAGRSDMPMSEPGESGWLMLAAHALATLICVVLTVAADRWYRALSSTVRTLVRPFEPHRVHGELRIVRTRAVVRRIAEHLLGAISRRGPPVSNPAAFAL</sequence>
<evidence type="ECO:0000313" key="3">
    <source>
        <dbReference type="Proteomes" id="UP000279275"/>
    </source>
</evidence>
<feature type="transmembrane region" description="Helical" evidence="1">
    <location>
        <begin position="94"/>
        <end position="116"/>
    </location>
</feature>
<dbReference type="AlphaFoldDB" id="A0A3M2KVU5"/>
<keyword evidence="1" id="KW-0812">Transmembrane</keyword>
<dbReference type="EMBL" id="RFFH01000013">
    <property type="protein sequence ID" value="RMI29717.1"/>
    <property type="molecule type" value="Genomic_DNA"/>
</dbReference>
<accession>A0A3M2KVU5</accession>
<keyword evidence="3" id="KW-1185">Reference proteome</keyword>
<feature type="transmembrane region" description="Helical" evidence="1">
    <location>
        <begin position="62"/>
        <end position="82"/>
    </location>
</feature>
<evidence type="ECO:0000313" key="2">
    <source>
        <dbReference type="EMBL" id="RMI29717.1"/>
    </source>
</evidence>
<protein>
    <submittedName>
        <fullName evidence="2">Uncharacterized protein</fullName>
    </submittedName>
</protein>
<keyword evidence="1" id="KW-0472">Membrane</keyword>
<proteinExistence type="predicted"/>
<organism evidence="2 3">
    <name type="scientific">Nocardia stercoris</name>
    <dbReference type="NCBI Taxonomy" id="2483361"/>
    <lineage>
        <taxon>Bacteria</taxon>
        <taxon>Bacillati</taxon>
        <taxon>Actinomycetota</taxon>
        <taxon>Actinomycetes</taxon>
        <taxon>Mycobacteriales</taxon>
        <taxon>Nocardiaceae</taxon>
        <taxon>Nocardia</taxon>
    </lineage>
</organism>
<feature type="transmembrane region" description="Helical" evidence="1">
    <location>
        <begin position="12"/>
        <end position="29"/>
    </location>
</feature>
<reference evidence="2 3" key="1">
    <citation type="submission" date="2018-10" db="EMBL/GenBank/DDBJ databases">
        <title>Isolation from cow dung.</title>
        <authorList>
            <person name="Ling L."/>
        </authorList>
    </citation>
    <scope>NUCLEOTIDE SEQUENCE [LARGE SCALE GENOMIC DNA]</scope>
    <source>
        <strain evidence="2 3">NEAU-LL90</strain>
    </source>
</reference>